<feature type="domain" description="BRCT" evidence="2">
    <location>
        <begin position="4"/>
        <end position="100"/>
    </location>
</feature>
<dbReference type="EMBL" id="KV425884">
    <property type="protein sequence ID" value="KZW03184.1"/>
    <property type="molecule type" value="Genomic_DNA"/>
</dbReference>
<organism evidence="3 4">
    <name type="scientific">Exidia glandulosa HHB12029</name>
    <dbReference type="NCBI Taxonomy" id="1314781"/>
    <lineage>
        <taxon>Eukaryota</taxon>
        <taxon>Fungi</taxon>
        <taxon>Dikarya</taxon>
        <taxon>Basidiomycota</taxon>
        <taxon>Agaricomycotina</taxon>
        <taxon>Agaricomycetes</taxon>
        <taxon>Auriculariales</taxon>
        <taxon>Exidiaceae</taxon>
        <taxon>Exidia</taxon>
    </lineage>
</organism>
<feature type="compositionally biased region" description="Polar residues" evidence="1">
    <location>
        <begin position="357"/>
        <end position="366"/>
    </location>
</feature>
<proteinExistence type="predicted"/>
<feature type="compositionally biased region" description="Acidic residues" evidence="1">
    <location>
        <begin position="539"/>
        <end position="557"/>
    </location>
</feature>
<feature type="region of interest" description="Disordered" evidence="1">
    <location>
        <begin position="496"/>
        <end position="563"/>
    </location>
</feature>
<accession>A0A165Q717</accession>
<keyword evidence="4" id="KW-1185">Reference proteome</keyword>
<dbReference type="InterPro" id="IPR036420">
    <property type="entry name" value="BRCT_dom_sf"/>
</dbReference>
<evidence type="ECO:0000259" key="2">
    <source>
        <dbReference type="PROSITE" id="PS50172"/>
    </source>
</evidence>
<sequence>MSASASKIFEGLTIAIDPHVYNGVRERQDELVALLLDIGAALGPGHAIAPDSPVNIVLVDASQSTALPLSLPSHVDPVDYTWVDLCLRFGRLVDRSPFRPVAGHEPAMMTGGLFHDGLYYFLHSVPKYSDILRQLKDAGARICMAPDKADIVLVEYSDAYTAQGSAWHAAVVDVSWVDMCIRTGRRVPQAVFKIDYRPPSMAMEEEHVDYERDVDTLGEGEEHVEVDCAMNIDTLGEGEEPRDPAPVAAREVRTDSPSPSLCGPVALPIPPATLRARLKKRRHLKRGVWADDLEEYLVSYYKAAWRLDPNRSARDIAESVAELIPEISEGAVRLWTSKPAARLAGVKKPGRIETGALDQSSHSATASLGVASTPGTSSREPAQPAENAGIRLELPPPRLADGDYRLVRGAARHAEEVGSYFKAILEWEYVRNPNTAMASINADLVNSKPGQFSERAFVSYWRTPRRQKLFETITRRAAEMRSKGYTTQGDWRIVAKTSDDSTSTTQQLTSSDLHARDDSRVDVNSLPSLDAVTSMHEDDMLEEEDEDMDRDSPDDDGVSVRSTYPDALSDEQAAAVAEYMDWLDDDKLGHRSRKPRVVWRWFSLKYPEIASSLTPEQWEVAYNLQKTRTTHCDRA</sequence>
<evidence type="ECO:0000256" key="1">
    <source>
        <dbReference type="SAM" id="MobiDB-lite"/>
    </source>
</evidence>
<dbReference type="Proteomes" id="UP000077266">
    <property type="component" value="Unassembled WGS sequence"/>
</dbReference>
<reference evidence="3 4" key="1">
    <citation type="journal article" date="2016" name="Mol. Biol. Evol.">
        <title>Comparative Genomics of Early-Diverging Mushroom-Forming Fungi Provides Insights into the Origins of Lignocellulose Decay Capabilities.</title>
        <authorList>
            <person name="Nagy L.G."/>
            <person name="Riley R."/>
            <person name="Tritt A."/>
            <person name="Adam C."/>
            <person name="Daum C."/>
            <person name="Floudas D."/>
            <person name="Sun H."/>
            <person name="Yadav J.S."/>
            <person name="Pangilinan J."/>
            <person name="Larsson K.H."/>
            <person name="Matsuura K."/>
            <person name="Barry K."/>
            <person name="Labutti K."/>
            <person name="Kuo R."/>
            <person name="Ohm R.A."/>
            <person name="Bhattacharya S.S."/>
            <person name="Shirouzu T."/>
            <person name="Yoshinaga Y."/>
            <person name="Martin F.M."/>
            <person name="Grigoriev I.V."/>
            <person name="Hibbett D.S."/>
        </authorList>
    </citation>
    <scope>NUCLEOTIDE SEQUENCE [LARGE SCALE GENOMIC DNA]</scope>
    <source>
        <strain evidence="3 4">HHB12029</strain>
    </source>
</reference>
<dbReference type="InterPro" id="IPR001357">
    <property type="entry name" value="BRCT_dom"/>
</dbReference>
<dbReference type="SUPFAM" id="SSF52113">
    <property type="entry name" value="BRCT domain"/>
    <property type="match status" value="1"/>
</dbReference>
<feature type="compositionally biased region" description="Low complexity" evidence="1">
    <location>
        <begin position="500"/>
        <end position="512"/>
    </location>
</feature>
<protein>
    <recommendedName>
        <fullName evidence="2">BRCT domain-containing protein</fullName>
    </recommendedName>
</protein>
<dbReference type="InParanoid" id="A0A165Q717"/>
<feature type="region of interest" description="Disordered" evidence="1">
    <location>
        <begin position="356"/>
        <end position="389"/>
    </location>
</feature>
<evidence type="ECO:0000313" key="3">
    <source>
        <dbReference type="EMBL" id="KZW03184.1"/>
    </source>
</evidence>
<evidence type="ECO:0000313" key="4">
    <source>
        <dbReference type="Proteomes" id="UP000077266"/>
    </source>
</evidence>
<gene>
    <name evidence="3" type="ORF">EXIGLDRAFT_828563</name>
</gene>
<name>A0A165Q717_EXIGL</name>
<dbReference type="PROSITE" id="PS50172">
    <property type="entry name" value="BRCT"/>
    <property type="match status" value="1"/>
</dbReference>
<dbReference type="AlphaFoldDB" id="A0A165Q717"/>